<organism evidence="1 2">
    <name type="scientific">Deinococcus deserti (strain DSM 17065 / CIP 109153 / LMG 22923 / VCD115)</name>
    <dbReference type="NCBI Taxonomy" id="546414"/>
    <lineage>
        <taxon>Bacteria</taxon>
        <taxon>Thermotogati</taxon>
        <taxon>Deinococcota</taxon>
        <taxon>Deinococci</taxon>
        <taxon>Deinococcales</taxon>
        <taxon>Deinococcaceae</taxon>
        <taxon>Deinococcus</taxon>
    </lineage>
</organism>
<name>X5HLJ4_DEIDV</name>
<protein>
    <submittedName>
        <fullName evidence="1">Uncharacterized protein</fullName>
    </submittedName>
</protein>
<proteinExistence type="predicted"/>
<geneLocation type="plasmid" evidence="2">
    <name>pDeide1</name>
</geneLocation>
<dbReference type="KEGG" id="ddr:Deide_1p00514"/>
<reference evidence="1 2" key="1">
    <citation type="journal article" date="2009" name="PLoS Genet.">
        <title>Alliance of proteomics and genomics to unravel the specificities of Sahara bacterium Deinococcus deserti.</title>
        <authorList>
            <person name="de Groot A."/>
            <person name="Dulermo R."/>
            <person name="Ortet P."/>
            <person name="Blanchard L."/>
            <person name="Guerin P."/>
            <person name="Fernandez B."/>
            <person name="Vacherie B."/>
            <person name="Dossat C."/>
            <person name="Jolivet E."/>
            <person name="Siguier P."/>
            <person name="Chandler M."/>
            <person name="Barakat M."/>
            <person name="Dedieu A."/>
            <person name="Barbe V."/>
            <person name="Heulin T."/>
            <person name="Sommer S."/>
            <person name="Achouak W."/>
            <person name="Armengaud J."/>
        </authorList>
    </citation>
    <scope>NUCLEOTIDE SEQUENCE [LARGE SCALE GENOMIC DNA]</scope>
    <source>
        <strain evidence="2">DSM 17065 / CIP 109153 / LMG 22923 / VCD115</strain>
        <plasmid evidence="2">pDeide1</plasmid>
    </source>
</reference>
<dbReference type="AlphaFoldDB" id="X5HLJ4"/>
<keyword evidence="1" id="KW-0614">Plasmid</keyword>
<dbReference type="Proteomes" id="UP000002208">
    <property type="component" value="Plasmid 1"/>
</dbReference>
<accession>X5HLJ4</accession>
<keyword evidence="2" id="KW-1185">Reference proteome</keyword>
<dbReference type="EMBL" id="CP001115">
    <property type="protein sequence ID" value="AHX26546.1"/>
    <property type="molecule type" value="Genomic_DNA"/>
</dbReference>
<sequence>MTASVSVTCSWVPGTLDRIRVTCAQHDEVWHIRDVANRYGREALNALYLKGRYQTHVSRRELLAFPFIARTEPKS</sequence>
<dbReference type="HOGENOM" id="CLU_199605_0_0_0"/>
<evidence type="ECO:0000313" key="1">
    <source>
        <dbReference type="EMBL" id="AHX26546.1"/>
    </source>
</evidence>
<gene>
    <name evidence="1" type="ordered locus">Deide_1p00514</name>
</gene>
<evidence type="ECO:0000313" key="2">
    <source>
        <dbReference type="Proteomes" id="UP000002208"/>
    </source>
</evidence>